<evidence type="ECO:0000256" key="7">
    <source>
        <dbReference type="ARBA" id="ARBA00023170"/>
    </source>
</evidence>
<keyword evidence="7 9" id="KW-0675">Receptor</keyword>
<dbReference type="AlphaFoldDB" id="A0A8C8RKL1"/>
<dbReference type="InterPro" id="IPR000725">
    <property type="entry name" value="Olfact_rcpt"/>
</dbReference>
<evidence type="ECO:0000259" key="11">
    <source>
        <dbReference type="PROSITE" id="PS50262"/>
    </source>
</evidence>
<comment type="similarity">
    <text evidence="9">Belongs to the G-protein coupled receptor 1 family.</text>
</comment>
<proteinExistence type="inferred from homology"/>
<feature type="domain" description="G-protein coupled receptors family 1 profile" evidence="11">
    <location>
        <begin position="40"/>
        <end position="289"/>
    </location>
</feature>
<evidence type="ECO:0000313" key="13">
    <source>
        <dbReference type="Proteomes" id="UP000694393"/>
    </source>
</evidence>
<dbReference type="PANTHER" id="PTHR48018">
    <property type="entry name" value="OLFACTORY RECEPTOR"/>
    <property type="match status" value="1"/>
</dbReference>
<dbReference type="InterPro" id="IPR000276">
    <property type="entry name" value="GPCR_Rhodpsn"/>
</dbReference>
<dbReference type="PRINTS" id="PR00245">
    <property type="entry name" value="OLFACTORYR"/>
</dbReference>
<comment type="function">
    <text evidence="1">Odorant receptor.</text>
</comment>
<evidence type="ECO:0000256" key="1">
    <source>
        <dbReference type="ARBA" id="ARBA00002936"/>
    </source>
</evidence>
<reference evidence="12" key="1">
    <citation type="submission" date="2025-08" db="UniProtKB">
        <authorList>
            <consortium name="Ensembl"/>
        </authorList>
    </citation>
    <scope>IDENTIFICATION</scope>
</reference>
<dbReference type="PROSITE" id="PS00237">
    <property type="entry name" value="G_PROTEIN_RECEP_F1_1"/>
    <property type="match status" value="1"/>
</dbReference>
<keyword evidence="5 9" id="KW-0297">G-protein coupled receptor</keyword>
<feature type="transmembrane region" description="Helical" evidence="10">
    <location>
        <begin position="20"/>
        <end position="47"/>
    </location>
</feature>
<sequence>MVGNSTRVTEFILLGLTDCLQLQITLFIVFLLIYLLTVAGNLGMIMLIRVDPCLHSPMYYFLSSLSLVDFCYSSAVIPKTLTTFLTGRKEISFTGCAAQLYVCGVCAISECYLLAVMAYDRYIAICNPLLYTAIMTKSICAQLVMGSYIMGIVSMSVIIVSVFSLPFCSSNVIDHFLCDIPPLLLLSCSDTHSSEIILIVLAGFADISTILAIFISYSYITSAILRIRSAEGKRKAFSTCASHLTAVIIFYGTLSFVYLRPSSSYSLNINKVATVFYTMMIPMLNPLIYSLRNKEVKDALRKITDRKDIFFFLRVKFF</sequence>
<feature type="transmembrane region" description="Helical" evidence="10">
    <location>
        <begin position="98"/>
        <end position="119"/>
    </location>
</feature>
<dbReference type="Ensembl" id="ENSPCET00000006223.1">
    <property type="protein sequence ID" value="ENSPCEP00000006000.1"/>
    <property type="gene ID" value="ENSPCEG00000004870.1"/>
</dbReference>
<dbReference type="InterPro" id="IPR017452">
    <property type="entry name" value="GPCR_Rhodpsn_7TM"/>
</dbReference>
<organism evidence="12 13">
    <name type="scientific">Pelusios castaneus</name>
    <name type="common">West African mud turtle</name>
    <dbReference type="NCBI Taxonomy" id="367368"/>
    <lineage>
        <taxon>Eukaryota</taxon>
        <taxon>Metazoa</taxon>
        <taxon>Chordata</taxon>
        <taxon>Craniata</taxon>
        <taxon>Vertebrata</taxon>
        <taxon>Euteleostomi</taxon>
        <taxon>Archelosauria</taxon>
        <taxon>Testudinata</taxon>
        <taxon>Testudines</taxon>
        <taxon>Pleurodira</taxon>
        <taxon>Pelomedusidae</taxon>
        <taxon>Pelusios</taxon>
    </lineage>
</organism>
<feature type="transmembrane region" description="Helical" evidence="10">
    <location>
        <begin position="196"/>
        <end position="220"/>
    </location>
</feature>
<dbReference type="FunFam" id="1.20.1070.10:FF:000003">
    <property type="entry name" value="Olfactory receptor"/>
    <property type="match status" value="1"/>
</dbReference>
<evidence type="ECO:0000313" key="12">
    <source>
        <dbReference type="Ensembl" id="ENSPCEP00000006000.1"/>
    </source>
</evidence>
<keyword evidence="3 9" id="KW-0812">Transmembrane</keyword>
<evidence type="ECO:0000256" key="5">
    <source>
        <dbReference type="ARBA" id="ARBA00023040"/>
    </source>
</evidence>
<keyword evidence="8 9" id="KW-0807">Transducer</keyword>
<keyword evidence="10" id="KW-1003">Cell membrane</keyword>
<evidence type="ECO:0000256" key="10">
    <source>
        <dbReference type="RuleBase" id="RU363047"/>
    </source>
</evidence>
<comment type="subcellular location">
    <subcellularLocation>
        <location evidence="10">Cell membrane</location>
        <topology evidence="10">Multi-pass membrane protein</topology>
    </subcellularLocation>
    <subcellularLocation>
        <location evidence="2">Membrane</location>
        <topology evidence="2">Multi-pass membrane protein</topology>
    </subcellularLocation>
</comment>
<dbReference type="SUPFAM" id="SSF81321">
    <property type="entry name" value="Family A G protein-coupled receptor-like"/>
    <property type="match status" value="1"/>
</dbReference>
<dbReference type="CDD" id="cd15230">
    <property type="entry name" value="7tmA_OR5-like"/>
    <property type="match status" value="1"/>
</dbReference>
<dbReference type="PROSITE" id="PS50262">
    <property type="entry name" value="G_PROTEIN_RECEP_F1_2"/>
    <property type="match status" value="1"/>
</dbReference>
<keyword evidence="13" id="KW-1185">Reference proteome</keyword>
<dbReference type="GO" id="GO:0004930">
    <property type="term" value="F:G protein-coupled receptor activity"/>
    <property type="evidence" value="ECO:0007669"/>
    <property type="project" value="UniProtKB-KW"/>
</dbReference>
<dbReference type="PRINTS" id="PR00237">
    <property type="entry name" value="GPCRRHODOPSN"/>
</dbReference>
<evidence type="ECO:0000256" key="8">
    <source>
        <dbReference type="ARBA" id="ARBA00023224"/>
    </source>
</evidence>
<protein>
    <recommendedName>
        <fullName evidence="10">Olfactory receptor</fullName>
    </recommendedName>
</protein>
<accession>A0A8C8RKL1</accession>
<dbReference type="Pfam" id="PF13853">
    <property type="entry name" value="7tm_4"/>
    <property type="match status" value="1"/>
</dbReference>
<evidence type="ECO:0000256" key="3">
    <source>
        <dbReference type="ARBA" id="ARBA00022692"/>
    </source>
</evidence>
<dbReference type="Gene3D" id="1.20.1070.10">
    <property type="entry name" value="Rhodopsin 7-helix transmembrane proteins"/>
    <property type="match status" value="1"/>
</dbReference>
<dbReference type="GO" id="GO:0005886">
    <property type="term" value="C:plasma membrane"/>
    <property type="evidence" value="ECO:0007669"/>
    <property type="project" value="UniProtKB-SubCell"/>
</dbReference>
<keyword evidence="4 10" id="KW-1133">Transmembrane helix</keyword>
<evidence type="ECO:0000256" key="6">
    <source>
        <dbReference type="ARBA" id="ARBA00023136"/>
    </source>
</evidence>
<keyword evidence="10" id="KW-0552">Olfaction</keyword>
<dbReference type="GO" id="GO:0004984">
    <property type="term" value="F:olfactory receptor activity"/>
    <property type="evidence" value="ECO:0007669"/>
    <property type="project" value="InterPro"/>
</dbReference>
<keyword evidence="6 10" id="KW-0472">Membrane</keyword>
<feature type="transmembrane region" description="Helical" evidence="10">
    <location>
        <begin position="272"/>
        <end position="291"/>
    </location>
</feature>
<reference evidence="12" key="2">
    <citation type="submission" date="2025-09" db="UniProtKB">
        <authorList>
            <consortium name="Ensembl"/>
        </authorList>
    </citation>
    <scope>IDENTIFICATION</scope>
</reference>
<evidence type="ECO:0000256" key="2">
    <source>
        <dbReference type="ARBA" id="ARBA00004141"/>
    </source>
</evidence>
<feature type="transmembrane region" description="Helical" evidence="10">
    <location>
        <begin position="139"/>
        <end position="163"/>
    </location>
</feature>
<evidence type="ECO:0000256" key="4">
    <source>
        <dbReference type="ARBA" id="ARBA00022989"/>
    </source>
</evidence>
<feature type="transmembrane region" description="Helical" evidence="10">
    <location>
        <begin position="241"/>
        <end position="260"/>
    </location>
</feature>
<evidence type="ECO:0000256" key="9">
    <source>
        <dbReference type="RuleBase" id="RU000688"/>
    </source>
</evidence>
<keyword evidence="10" id="KW-0716">Sensory transduction</keyword>
<name>A0A8C8RKL1_9SAUR</name>
<dbReference type="Proteomes" id="UP000694393">
    <property type="component" value="Unplaced"/>
</dbReference>